<dbReference type="EMBL" id="RJVU01053127">
    <property type="protein sequence ID" value="ROL40753.1"/>
    <property type="molecule type" value="Genomic_DNA"/>
</dbReference>
<dbReference type="Proteomes" id="UP000281406">
    <property type="component" value="Unassembled WGS sequence"/>
</dbReference>
<keyword evidence="3" id="KW-1185">Reference proteome</keyword>
<comment type="caution">
    <text evidence="2">The sequence shown here is derived from an EMBL/GenBank/DDBJ whole genome shotgun (WGS) entry which is preliminary data.</text>
</comment>
<feature type="compositionally biased region" description="Polar residues" evidence="1">
    <location>
        <begin position="302"/>
        <end position="315"/>
    </location>
</feature>
<feature type="compositionally biased region" description="Pro residues" evidence="1">
    <location>
        <begin position="215"/>
        <end position="225"/>
    </location>
</feature>
<feature type="compositionally biased region" description="Polar residues" evidence="1">
    <location>
        <begin position="232"/>
        <end position="244"/>
    </location>
</feature>
<dbReference type="AlphaFoldDB" id="A0A3N0Y3I6"/>
<evidence type="ECO:0000256" key="1">
    <source>
        <dbReference type="SAM" id="MobiDB-lite"/>
    </source>
</evidence>
<sequence>MDSFWSVQLLCLEQKDRSLEAHLEDFIHLVPSTSFPHSCLCSFLYAGLNTATKALLSGEGPRGSFMDYVEWVLVSCDSPLTVNIIDDDTSPTNYLVPSQQHPDCEDRQPEPTAGNESHSAATPVFPPNLPHPLPLQHTLDSVFVLDLPLLQFLPQSPAIPVVPSSMPPISPSAPPLSGEATPRPLWESSRHGCEKPLAPPSASARSSPPRSDVPTPAPSLLPPSMPAETVGLSASQVSLSTSAPPGSGIATPTPRTYGPVATLQPSTPSSSARSSLPQAPPPPSVAPAHLQPSGSLPPTRGVVTTATSRPPRSSESLHYIGSLASRWASSLVSPSPPVVPMAAPMIFAPWLLPPAPSTSRTPSSPPF</sequence>
<feature type="region of interest" description="Disordered" evidence="1">
    <location>
        <begin position="91"/>
        <end position="129"/>
    </location>
</feature>
<feature type="compositionally biased region" description="Low complexity" evidence="1">
    <location>
        <begin position="200"/>
        <end position="210"/>
    </location>
</feature>
<evidence type="ECO:0000313" key="3">
    <source>
        <dbReference type="Proteomes" id="UP000281406"/>
    </source>
</evidence>
<proteinExistence type="predicted"/>
<feature type="compositionally biased region" description="Polar residues" evidence="1">
    <location>
        <begin position="91"/>
        <end position="101"/>
    </location>
</feature>
<feature type="region of interest" description="Disordered" evidence="1">
    <location>
        <begin position="169"/>
        <end position="315"/>
    </location>
</feature>
<gene>
    <name evidence="2" type="ORF">DPX16_9747</name>
</gene>
<reference evidence="2 3" key="1">
    <citation type="submission" date="2018-10" db="EMBL/GenBank/DDBJ databases">
        <title>Genome assembly for a Yunnan-Guizhou Plateau 3E fish, Anabarilius grahami (Regan), and its evolutionary and genetic applications.</title>
        <authorList>
            <person name="Jiang W."/>
        </authorList>
    </citation>
    <scope>NUCLEOTIDE SEQUENCE [LARGE SCALE GENOMIC DNA]</scope>
    <source>
        <strain evidence="2">AG-KIZ</strain>
        <tissue evidence="2">Muscle</tissue>
    </source>
</reference>
<organism evidence="2 3">
    <name type="scientific">Anabarilius grahami</name>
    <name type="common">Kanglang fish</name>
    <name type="synonym">Barilius grahami</name>
    <dbReference type="NCBI Taxonomy" id="495550"/>
    <lineage>
        <taxon>Eukaryota</taxon>
        <taxon>Metazoa</taxon>
        <taxon>Chordata</taxon>
        <taxon>Craniata</taxon>
        <taxon>Vertebrata</taxon>
        <taxon>Euteleostomi</taxon>
        <taxon>Actinopterygii</taxon>
        <taxon>Neopterygii</taxon>
        <taxon>Teleostei</taxon>
        <taxon>Ostariophysi</taxon>
        <taxon>Cypriniformes</taxon>
        <taxon>Xenocyprididae</taxon>
        <taxon>Xenocypridinae</taxon>
        <taxon>Xenocypridinae incertae sedis</taxon>
        <taxon>Anabarilius</taxon>
    </lineage>
</organism>
<evidence type="ECO:0000313" key="2">
    <source>
        <dbReference type="EMBL" id="ROL40753.1"/>
    </source>
</evidence>
<protein>
    <submittedName>
        <fullName evidence="2">Uncharacterized protein</fullName>
    </submittedName>
</protein>
<feature type="compositionally biased region" description="Low complexity" evidence="1">
    <location>
        <begin position="263"/>
        <end position="277"/>
    </location>
</feature>
<accession>A0A3N0Y3I6</accession>
<name>A0A3N0Y3I6_ANAGA</name>